<dbReference type="InterPro" id="IPR024596">
    <property type="entry name" value="RNApol_su_b/EpuA"/>
</dbReference>
<dbReference type="STRING" id="633807.BW732_03060"/>
<accession>A0A1Q2D4K4</accession>
<sequence length="60" mass="6711">MDITRKRLLTQVSLVLLAILVLVILFFVGIFIGFVVIGKGAPSDAFNSTNWHQIIEIIKQ</sequence>
<gene>
    <name evidence="1" type="ORF">BW732_03060</name>
</gene>
<keyword evidence="2" id="KW-1185">Reference proteome</keyword>
<dbReference type="Proteomes" id="UP000188246">
    <property type="component" value="Chromosome"/>
</dbReference>
<proteinExistence type="predicted"/>
<name>A0A1Q2D4K4_9ENTE</name>
<reference evidence="1 2" key="1">
    <citation type="journal article" date="2010" name="Int. J. Syst. Evol. Microbiol.">
        <title>Vagococcus penaei sp. nov., isolated from spoilage microbiota of cooked shrimp (Penaeus vannamei).</title>
        <authorList>
            <person name="Jaffres E."/>
            <person name="Prevost H."/>
            <person name="Rossero A."/>
            <person name="Joffraud J.J."/>
            <person name="Dousset X."/>
        </authorList>
    </citation>
    <scope>NUCLEOTIDE SEQUENCE [LARGE SCALE GENOMIC DNA]</scope>
    <source>
        <strain evidence="1 2">CD276</strain>
    </source>
</reference>
<dbReference type="KEGG" id="vpi:BW732_03060"/>
<protein>
    <submittedName>
        <fullName evidence="1">Uncharacterized protein</fullName>
    </submittedName>
</protein>
<organism evidence="1 2">
    <name type="scientific">Vagococcus penaei</name>
    <dbReference type="NCBI Taxonomy" id="633807"/>
    <lineage>
        <taxon>Bacteria</taxon>
        <taxon>Bacillati</taxon>
        <taxon>Bacillota</taxon>
        <taxon>Bacilli</taxon>
        <taxon>Lactobacillales</taxon>
        <taxon>Enterococcaceae</taxon>
        <taxon>Vagococcus</taxon>
    </lineage>
</organism>
<dbReference type="AlphaFoldDB" id="A0A1Q2D4K4"/>
<dbReference type="EMBL" id="CP019609">
    <property type="protein sequence ID" value="AQP53312.1"/>
    <property type="molecule type" value="Genomic_DNA"/>
</dbReference>
<dbReference type="RefSeq" id="WP_077275406.1">
    <property type="nucleotide sequence ID" value="NZ_CP019609.1"/>
</dbReference>
<evidence type="ECO:0000313" key="2">
    <source>
        <dbReference type="Proteomes" id="UP000188246"/>
    </source>
</evidence>
<dbReference type="Pfam" id="PF11772">
    <property type="entry name" value="EpuA"/>
    <property type="match status" value="1"/>
</dbReference>
<evidence type="ECO:0000313" key="1">
    <source>
        <dbReference type="EMBL" id="AQP53312.1"/>
    </source>
</evidence>